<keyword evidence="2" id="KW-1185">Reference proteome</keyword>
<gene>
    <name evidence="1" type="ORF">CONCODRAFT_10508</name>
</gene>
<evidence type="ECO:0008006" key="3">
    <source>
        <dbReference type="Google" id="ProtNLM"/>
    </source>
</evidence>
<proteinExistence type="predicted"/>
<dbReference type="OrthoDB" id="1517790at2759"/>
<dbReference type="SUPFAM" id="SSF52047">
    <property type="entry name" value="RNI-like"/>
    <property type="match status" value="1"/>
</dbReference>
<dbReference type="EMBL" id="KQ964637">
    <property type="protein sequence ID" value="KXN67427.1"/>
    <property type="molecule type" value="Genomic_DNA"/>
</dbReference>
<dbReference type="AlphaFoldDB" id="A0A137NXG8"/>
<organism evidence="1 2">
    <name type="scientific">Conidiobolus coronatus (strain ATCC 28846 / CBS 209.66 / NRRL 28638)</name>
    <name type="common">Delacroixia coronata</name>
    <dbReference type="NCBI Taxonomy" id="796925"/>
    <lineage>
        <taxon>Eukaryota</taxon>
        <taxon>Fungi</taxon>
        <taxon>Fungi incertae sedis</taxon>
        <taxon>Zoopagomycota</taxon>
        <taxon>Entomophthoromycotina</taxon>
        <taxon>Entomophthoromycetes</taxon>
        <taxon>Entomophthorales</taxon>
        <taxon>Ancylistaceae</taxon>
        <taxon>Conidiobolus</taxon>
    </lineage>
</organism>
<name>A0A137NXG8_CONC2</name>
<dbReference type="Gene3D" id="3.80.10.10">
    <property type="entry name" value="Ribonuclease Inhibitor"/>
    <property type="match status" value="1"/>
</dbReference>
<sequence>MSQDQFLGMISPLTQLQELTLKNLTIKRIVYKRIYKEVIQLPSTLKKLSLSVRLINNPELFIQTINSHNNLVEFNYYSFTHNLIFEPFYKPYPSLLKFDYANANLQSPETLIRIFEQNFQLTSLKLTLKCWNNELTSYISKNLNSLEEFNLTDFSGYYQDHTDLNLKFSQPTKIKKLSLVWGRLSNFSLDSILENCPHLEELTLNRNNIYRQPDPDLLINISKLIQVKKLNVNCEHLSVTAFNHLLLSCSQLNELVVILPIECKALMKSIYENCANLQKLDICPRYQMWPYQKDAFFQELCDSEFFTNSSKIKSTLTHLTLKEFKAQNYKVEHFKNFEKLKSIKFSAQHYHNYRRFGKKYKIYKNLWPEFKKIPYK</sequence>
<dbReference type="Proteomes" id="UP000070444">
    <property type="component" value="Unassembled WGS sequence"/>
</dbReference>
<protein>
    <recommendedName>
        <fullName evidence="3">RNI-like protein</fullName>
    </recommendedName>
</protein>
<evidence type="ECO:0000313" key="2">
    <source>
        <dbReference type="Proteomes" id="UP000070444"/>
    </source>
</evidence>
<evidence type="ECO:0000313" key="1">
    <source>
        <dbReference type="EMBL" id="KXN67427.1"/>
    </source>
</evidence>
<accession>A0A137NXG8</accession>
<dbReference type="InterPro" id="IPR032675">
    <property type="entry name" value="LRR_dom_sf"/>
</dbReference>
<reference evidence="1 2" key="1">
    <citation type="journal article" date="2015" name="Genome Biol. Evol.">
        <title>Phylogenomic analyses indicate that early fungi evolved digesting cell walls of algal ancestors of land plants.</title>
        <authorList>
            <person name="Chang Y."/>
            <person name="Wang S."/>
            <person name="Sekimoto S."/>
            <person name="Aerts A.L."/>
            <person name="Choi C."/>
            <person name="Clum A."/>
            <person name="LaButti K.M."/>
            <person name="Lindquist E.A."/>
            <person name="Yee Ngan C."/>
            <person name="Ohm R.A."/>
            <person name="Salamov A.A."/>
            <person name="Grigoriev I.V."/>
            <person name="Spatafora J.W."/>
            <person name="Berbee M.L."/>
        </authorList>
    </citation>
    <scope>NUCLEOTIDE SEQUENCE [LARGE SCALE GENOMIC DNA]</scope>
    <source>
        <strain evidence="1 2">NRRL 28638</strain>
    </source>
</reference>